<dbReference type="CDD" id="cd06171">
    <property type="entry name" value="Sigma70_r4"/>
    <property type="match status" value="1"/>
</dbReference>
<dbReference type="GO" id="GO:0006352">
    <property type="term" value="P:DNA-templated transcription initiation"/>
    <property type="evidence" value="ECO:0007669"/>
    <property type="project" value="InterPro"/>
</dbReference>
<dbReference type="InterPro" id="IPR039425">
    <property type="entry name" value="RNA_pol_sigma-70-like"/>
</dbReference>
<evidence type="ECO:0000256" key="3">
    <source>
        <dbReference type="ARBA" id="ARBA00023082"/>
    </source>
</evidence>
<proteinExistence type="inferred from homology"/>
<evidence type="ECO:0000256" key="1">
    <source>
        <dbReference type="ARBA" id="ARBA00010641"/>
    </source>
</evidence>
<evidence type="ECO:0000259" key="5">
    <source>
        <dbReference type="Pfam" id="PF04542"/>
    </source>
</evidence>
<name>A0A4R6SZ56_9SPHI</name>
<dbReference type="AlphaFoldDB" id="A0A4R6SZ56"/>
<keyword evidence="8" id="KW-1185">Reference proteome</keyword>
<organism evidence="7 8">
    <name type="scientific">Pedobacter metabolipauper</name>
    <dbReference type="NCBI Taxonomy" id="425513"/>
    <lineage>
        <taxon>Bacteria</taxon>
        <taxon>Pseudomonadati</taxon>
        <taxon>Bacteroidota</taxon>
        <taxon>Sphingobacteriia</taxon>
        <taxon>Sphingobacteriales</taxon>
        <taxon>Sphingobacteriaceae</taxon>
        <taxon>Pedobacter</taxon>
    </lineage>
</organism>
<evidence type="ECO:0000256" key="2">
    <source>
        <dbReference type="ARBA" id="ARBA00023015"/>
    </source>
</evidence>
<dbReference type="PANTHER" id="PTHR43133:SF46">
    <property type="entry name" value="RNA POLYMERASE SIGMA-70 FACTOR ECF SUBFAMILY"/>
    <property type="match status" value="1"/>
</dbReference>
<dbReference type="RefSeq" id="WP_133574948.1">
    <property type="nucleotide sequence ID" value="NZ_SNYC01000003.1"/>
</dbReference>
<dbReference type="InterPro" id="IPR013324">
    <property type="entry name" value="RNA_pol_sigma_r3/r4-like"/>
</dbReference>
<comment type="similarity">
    <text evidence="1">Belongs to the sigma-70 factor family. ECF subfamily.</text>
</comment>
<dbReference type="NCBIfam" id="TIGR02937">
    <property type="entry name" value="sigma70-ECF"/>
    <property type="match status" value="1"/>
</dbReference>
<dbReference type="InterPro" id="IPR013249">
    <property type="entry name" value="RNA_pol_sigma70_r4_t2"/>
</dbReference>
<dbReference type="Gene3D" id="1.10.10.10">
    <property type="entry name" value="Winged helix-like DNA-binding domain superfamily/Winged helix DNA-binding domain"/>
    <property type="match status" value="1"/>
</dbReference>
<protein>
    <submittedName>
        <fullName evidence="7">RNA polymerase sigma-70 factor (ECF subfamily)</fullName>
    </submittedName>
</protein>
<dbReference type="OrthoDB" id="1491902at2"/>
<dbReference type="InterPro" id="IPR013325">
    <property type="entry name" value="RNA_pol_sigma_r2"/>
</dbReference>
<dbReference type="SUPFAM" id="SSF88946">
    <property type="entry name" value="Sigma2 domain of RNA polymerase sigma factors"/>
    <property type="match status" value="1"/>
</dbReference>
<dbReference type="InterPro" id="IPR014284">
    <property type="entry name" value="RNA_pol_sigma-70_dom"/>
</dbReference>
<comment type="caution">
    <text evidence="7">The sequence shown here is derived from an EMBL/GenBank/DDBJ whole genome shotgun (WGS) entry which is preliminary data.</text>
</comment>
<reference evidence="7 8" key="1">
    <citation type="submission" date="2019-03" db="EMBL/GenBank/DDBJ databases">
        <title>Genomic Encyclopedia of Archaeal and Bacterial Type Strains, Phase II (KMG-II): from individual species to whole genera.</title>
        <authorList>
            <person name="Goeker M."/>
        </authorList>
    </citation>
    <scope>NUCLEOTIDE SEQUENCE [LARGE SCALE GENOMIC DNA]</scope>
    <source>
        <strain evidence="7 8">DSM 19035</strain>
    </source>
</reference>
<evidence type="ECO:0000313" key="8">
    <source>
        <dbReference type="Proteomes" id="UP000295620"/>
    </source>
</evidence>
<feature type="domain" description="RNA polymerase sigma factor 70 region 4 type 2" evidence="6">
    <location>
        <begin position="121"/>
        <end position="173"/>
    </location>
</feature>
<evidence type="ECO:0000259" key="6">
    <source>
        <dbReference type="Pfam" id="PF08281"/>
    </source>
</evidence>
<dbReference type="EMBL" id="SNYC01000003">
    <property type="protein sequence ID" value="TDQ11914.1"/>
    <property type="molecule type" value="Genomic_DNA"/>
</dbReference>
<evidence type="ECO:0000313" key="7">
    <source>
        <dbReference type="EMBL" id="TDQ11914.1"/>
    </source>
</evidence>
<dbReference type="Proteomes" id="UP000295620">
    <property type="component" value="Unassembled WGS sequence"/>
</dbReference>
<feature type="domain" description="RNA polymerase sigma-70 region 2" evidence="5">
    <location>
        <begin position="26"/>
        <end position="92"/>
    </location>
</feature>
<dbReference type="SUPFAM" id="SSF88659">
    <property type="entry name" value="Sigma3 and sigma4 domains of RNA polymerase sigma factors"/>
    <property type="match status" value="1"/>
</dbReference>
<dbReference type="Pfam" id="PF08281">
    <property type="entry name" value="Sigma70_r4_2"/>
    <property type="match status" value="1"/>
</dbReference>
<accession>A0A4R6SZ56</accession>
<keyword evidence="4" id="KW-0804">Transcription</keyword>
<keyword evidence="3" id="KW-0731">Sigma factor</keyword>
<dbReference type="InterPro" id="IPR007627">
    <property type="entry name" value="RNA_pol_sigma70_r2"/>
</dbReference>
<dbReference type="GO" id="GO:0016987">
    <property type="term" value="F:sigma factor activity"/>
    <property type="evidence" value="ECO:0007669"/>
    <property type="project" value="UniProtKB-KW"/>
</dbReference>
<sequence length="194" mass="22291">MNLFVKQSSRLIKGCKANDRSAQEGLYKQFYAEMLRICYRYLKTDDLASEALNTGFLKVFSHINEFDEVKGELGAWIRTIMIRTCIDLSRKELKFSSISNYTDDLESVFVEPTILSKLYAEDLLKSIRKLPEASKLVFNLSVLDGYSHREIAGQLNISESTSRWHLSEAKKLLRAMLTRSTNKMYPPTDNNKAT</sequence>
<evidence type="ECO:0000256" key="4">
    <source>
        <dbReference type="ARBA" id="ARBA00023163"/>
    </source>
</evidence>
<dbReference type="Pfam" id="PF04542">
    <property type="entry name" value="Sigma70_r2"/>
    <property type="match status" value="1"/>
</dbReference>
<dbReference type="InterPro" id="IPR036388">
    <property type="entry name" value="WH-like_DNA-bd_sf"/>
</dbReference>
<keyword evidence="2" id="KW-0805">Transcription regulation</keyword>
<dbReference type="PANTHER" id="PTHR43133">
    <property type="entry name" value="RNA POLYMERASE ECF-TYPE SIGMA FACTO"/>
    <property type="match status" value="1"/>
</dbReference>
<dbReference type="GO" id="GO:0003677">
    <property type="term" value="F:DNA binding"/>
    <property type="evidence" value="ECO:0007669"/>
    <property type="project" value="InterPro"/>
</dbReference>
<gene>
    <name evidence="7" type="ORF">ATK78_1044</name>
</gene>
<dbReference type="Gene3D" id="1.10.1740.10">
    <property type="match status" value="1"/>
</dbReference>